<accession>A0ACB8SGZ2</accession>
<proteinExistence type="predicted"/>
<comment type="caution">
    <text evidence="1">The sequence shown here is derived from an EMBL/GenBank/DDBJ whole genome shotgun (WGS) entry which is preliminary data.</text>
</comment>
<dbReference type="Proteomes" id="UP000814140">
    <property type="component" value="Unassembled WGS sequence"/>
</dbReference>
<evidence type="ECO:0000313" key="1">
    <source>
        <dbReference type="EMBL" id="KAI0055518.1"/>
    </source>
</evidence>
<reference evidence="1" key="1">
    <citation type="submission" date="2021-03" db="EMBL/GenBank/DDBJ databases">
        <authorList>
            <consortium name="DOE Joint Genome Institute"/>
            <person name="Ahrendt S."/>
            <person name="Looney B.P."/>
            <person name="Miyauchi S."/>
            <person name="Morin E."/>
            <person name="Drula E."/>
            <person name="Courty P.E."/>
            <person name="Chicoki N."/>
            <person name="Fauchery L."/>
            <person name="Kohler A."/>
            <person name="Kuo A."/>
            <person name="Labutti K."/>
            <person name="Pangilinan J."/>
            <person name="Lipzen A."/>
            <person name="Riley R."/>
            <person name="Andreopoulos W."/>
            <person name="He G."/>
            <person name="Johnson J."/>
            <person name="Barry K.W."/>
            <person name="Grigoriev I.V."/>
            <person name="Nagy L."/>
            <person name="Hibbett D."/>
            <person name="Henrissat B."/>
            <person name="Matheny P.B."/>
            <person name="Labbe J."/>
            <person name="Martin F."/>
        </authorList>
    </citation>
    <scope>NUCLEOTIDE SEQUENCE</scope>
    <source>
        <strain evidence="1">HHB10654</strain>
    </source>
</reference>
<organism evidence="1 2">
    <name type="scientific">Artomyces pyxidatus</name>
    <dbReference type="NCBI Taxonomy" id="48021"/>
    <lineage>
        <taxon>Eukaryota</taxon>
        <taxon>Fungi</taxon>
        <taxon>Dikarya</taxon>
        <taxon>Basidiomycota</taxon>
        <taxon>Agaricomycotina</taxon>
        <taxon>Agaricomycetes</taxon>
        <taxon>Russulales</taxon>
        <taxon>Auriscalpiaceae</taxon>
        <taxon>Artomyces</taxon>
    </lineage>
</organism>
<name>A0ACB8SGZ2_9AGAM</name>
<gene>
    <name evidence="1" type="ORF">BV25DRAFT_1921757</name>
</gene>
<protein>
    <submittedName>
        <fullName evidence="1">Uncharacterized protein</fullName>
    </submittedName>
</protein>
<keyword evidence="2" id="KW-1185">Reference proteome</keyword>
<dbReference type="EMBL" id="MU277289">
    <property type="protein sequence ID" value="KAI0055518.1"/>
    <property type="molecule type" value="Genomic_DNA"/>
</dbReference>
<sequence length="201" mass="22891">MSPTYAQLTRDALKSFASQGRERFTHAEIVLFVRESVIQSNKKLGTRWLQLVQDTLDHEESVRYICRYAEEGVDSYFMNVGGRFEYTTPPVPIAGPSTADNGKDQGQLLREMQAMKQKLQTIEARLVRADSFITFAQDGSIPACHGNPNDVMDRVERLISLTKERKAQISYMREDEQHLQAAIDILRERTMEVQGDGEECS</sequence>
<evidence type="ECO:0000313" key="2">
    <source>
        <dbReference type="Proteomes" id="UP000814140"/>
    </source>
</evidence>
<reference evidence="1" key="2">
    <citation type="journal article" date="2022" name="New Phytol.">
        <title>Evolutionary transition to the ectomycorrhizal habit in the genomes of a hyperdiverse lineage of mushroom-forming fungi.</title>
        <authorList>
            <person name="Looney B."/>
            <person name="Miyauchi S."/>
            <person name="Morin E."/>
            <person name="Drula E."/>
            <person name="Courty P.E."/>
            <person name="Kohler A."/>
            <person name="Kuo A."/>
            <person name="LaButti K."/>
            <person name="Pangilinan J."/>
            <person name="Lipzen A."/>
            <person name="Riley R."/>
            <person name="Andreopoulos W."/>
            <person name="He G."/>
            <person name="Johnson J."/>
            <person name="Nolan M."/>
            <person name="Tritt A."/>
            <person name="Barry K.W."/>
            <person name="Grigoriev I.V."/>
            <person name="Nagy L.G."/>
            <person name="Hibbett D."/>
            <person name="Henrissat B."/>
            <person name="Matheny P.B."/>
            <person name="Labbe J."/>
            <person name="Martin F.M."/>
        </authorList>
    </citation>
    <scope>NUCLEOTIDE SEQUENCE</scope>
    <source>
        <strain evidence="1">HHB10654</strain>
    </source>
</reference>